<dbReference type="Proteomes" id="UP000181909">
    <property type="component" value="Unassembled WGS sequence"/>
</dbReference>
<dbReference type="EMBL" id="FPJO01000019">
    <property type="protein sequence ID" value="SFY34970.1"/>
    <property type="molecule type" value="Genomic_DNA"/>
</dbReference>
<dbReference type="InterPro" id="IPR042070">
    <property type="entry name" value="PucR_C-HTH_sf"/>
</dbReference>
<evidence type="ECO:0000259" key="1">
    <source>
        <dbReference type="Pfam" id="PF13556"/>
    </source>
</evidence>
<accession>A0A1K2EIH0</accession>
<protein>
    <submittedName>
        <fullName evidence="2">PucR C-terminal helix-turn-helix domain-containing protein</fullName>
    </submittedName>
</protein>
<dbReference type="OrthoDB" id="8026818at2"/>
<sequence length="504" mass="54081">MHARERADDVLRMYRLARSGGSRELLHWVSGRAAGWAGLLDGDGTVLHGVTRSPDGTGVEAAALAGEYAKGLSGLDARSFAFDRGPHTALLFPLDGPPDAAAPILAVVAPRPLPDGLAILLSDVAMPLAMCWAAEAVERKRRRVDLAESRSREAVLHLLMTGQLSIAHQVAGALKPTLPDPVRLYVVECPAGRRDEVARICTELSGGRSWIVRCPVYARHLILVVPADADAAEQRLGLRVAEVVTECVVGVSEDVPLPDTATGYRQAFHALAVARGLPDRHARFGSAPDPAVAAGAAGARWADELLHPLLTYLPRRSQDPGSQELGATLASWLAFSSHATQHLKIHRNTLAARLRLIGELLGLDLNRVGDQAALDLALRIRATPTGAGKARRDERTARPPLGLDDILRDPAVREWAVQQLRPLTGPDAPRSAADPQDTLRAWLRCEAQLTQTAEALGISVPGVRKRLTRLESALGRSLLQAPSARYDLWLAFRSLDAAGADTAR</sequence>
<dbReference type="InterPro" id="IPR025736">
    <property type="entry name" value="PucR_C-HTH_dom"/>
</dbReference>
<feature type="domain" description="PucR C-terminal helix-turn-helix" evidence="1">
    <location>
        <begin position="437"/>
        <end position="493"/>
    </location>
</feature>
<reference evidence="2 3" key="1">
    <citation type="submission" date="2016-11" db="EMBL/GenBank/DDBJ databases">
        <authorList>
            <person name="Jaros S."/>
            <person name="Januszkiewicz K."/>
            <person name="Wedrychowicz H."/>
        </authorList>
    </citation>
    <scope>NUCLEOTIDE SEQUENCE [LARGE SCALE GENOMIC DNA]</scope>
    <source>
        <strain evidence="2 3">OK807</strain>
    </source>
</reference>
<dbReference type="Pfam" id="PF13556">
    <property type="entry name" value="HTH_30"/>
    <property type="match status" value="2"/>
</dbReference>
<gene>
    <name evidence="2" type="ORF">SAMN02787144_1019140</name>
</gene>
<organism evidence="2 3">
    <name type="scientific">Streptomyces atratus</name>
    <dbReference type="NCBI Taxonomy" id="1893"/>
    <lineage>
        <taxon>Bacteria</taxon>
        <taxon>Bacillati</taxon>
        <taxon>Actinomycetota</taxon>
        <taxon>Actinomycetes</taxon>
        <taxon>Kitasatosporales</taxon>
        <taxon>Streptomycetaceae</taxon>
        <taxon>Streptomyces</taxon>
    </lineage>
</organism>
<evidence type="ECO:0000313" key="3">
    <source>
        <dbReference type="Proteomes" id="UP000181909"/>
    </source>
</evidence>
<proteinExistence type="predicted"/>
<dbReference type="Gene3D" id="1.10.10.2840">
    <property type="entry name" value="PucR C-terminal helix-turn-helix domain"/>
    <property type="match status" value="2"/>
</dbReference>
<name>A0A1K2EIH0_STRAR</name>
<dbReference type="PANTHER" id="PTHR33744">
    <property type="entry name" value="CARBOHYDRATE DIACID REGULATOR"/>
    <property type="match status" value="1"/>
</dbReference>
<dbReference type="PANTHER" id="PTHR33744:SF1">
    <property type="entry name" value="DNA-BINDING TRANSCRIPTIONAL ACTIVATOR ADER"/>
    <property type="match status" value="1"/>
</dbReference>
<dbReference type="AlphaFoldDB" id="A0A1K2EIH0"/>
<dbReference type="InterPro" id="IPR051448">
    <property type="entry name" value="CdaR-like_regulators"/>
</dbReference>
<evidence type="ECO:0000313" key="2">
    <source>
        <dbReference type="EMBL" id="SFY34970.1"/>
    </source>
</evidence>
<feature type="domain" description="PucR C-terminal helix-turn-helix" evidence="1">
    <location>
        <begin position="327"/>
        <end position="380"/>
    </location>
</feature>
<dbReference type="STRING" id="1893.SAMN02787144_1019140"/>